<dbReference type="NCBIfam" id="TIGR00631">
    <property type="entry name" value="uvrb"/>
    <property type="match status" value="1"/>
</dbReference>
<evidence type="ECO:0000256" key="8">
    <source>
        <dbReference type="ARBA" id="ARBA00022881"/>
    </source>
</evidence>
<dbReference type="GO" id="GO:0006289">
    <property type="term" value="P:nucleotide-excision repair"/>
    <property type="evidence" value="ECO:0007669"/>
    <property type="project" value="UniProtKB-UniRule"/>
</dbReference>
<evidence type="ECO:0000256" key="13">
    <source>
        <dbReference type="RuleBase" id="RU003587"/>
    </source>
</evidence>
<evidence type="ECO:0000256" key="1">
    <source>
        <dbReference type="ARBA" id="ARBA00004496"/>
    </source>
</evidence>
<evidence type="ECO:0000256" key="7">
    <source>
        <dbReference type="ARBA" id="ARBA00022840"/>
    </source>
</evidence>
<dbReference type="Pfam" id="PF02151">
    <property type="entry name" value="UVR"/>
    <property type="match status" value="1"/>
</dbReference>
<dbReference type="InterPro" id="IPR006935">
    <property type="entry name" value="Helicase/UvrB_N"/>
</dbReference>
<comment type="similarity">
    <text evidence="2 12 13">Belongs to the UvrB family.</text>
</comment>
<dbReference type="GO" id="GO:0005737">
    <property type="term" value="C:cytoplasm"/>
    <property type="evidence" value="ECO:0007669"/>
    <property type="project" value="UniProtKB-SubCell"/>
</dbReference>
<dbReference type="CDD" id="cd18790">
    <property type="entry name" value="SF2_C_UvrB"/>
    <property type="match status" value="1"/>
</dbReference>
<evidence type="ECO:0000256" key="12">
    <source>
        <dbReference type="HAMAP-Rule" id="MF_00204"/>
    </source>
</evidence>
<dbReference type="GO" id="GO:0005524">
    <property type="term" value="F:ATP binding"/>
    <property type="evidence" value="ECO:0007669"/>
    <property type="project" value="UniProtKB-UniRule"/>
</dbReference>
<keyword evidence="4 12" id="KW-0547">Nucleotide-binding</keyword>
<dbReference type="GO" id="GO:0009432">
    <property type="term" value="P:SOS response"/>
    <property type="evidence" value="ECO:0007669"/>
    <property type="project" value="UniProtKB-UniRule"/>
</dbReference>
<keyword evidence="19" id="KW-1185">Reference proteome</keyword>
<comment type="subcellular location">
    <subcellularLocation>
        <location evidence="1 12 13">Cytoplasm</location>
    </subcellularLocation>
</comment>
<dbReference type="AlphaFoldDB" id="A0A1I0YA86"/>
<keyword evidence="9 12" id="KW-0234">DNA repair</keyword>
<sequence>MSNFKIVSKFKPTGDQPQAIDKLEKSIKNNNKFQTLLGVTGSGKTFTMANIIERVQKPTLILAHNKTLAAQLCSEFKEFFPDSSVEYFVSYYDYYQPEAYLAQTDTYIEKDASINDEIDKLRHSATSALLERKDVIIVASVSCIYGLGNPEEYKKLTLSLRPGMVKDRDEIIKKLVEIQYERNEIDFSRGTFRVRGDVLDVIPASSSNKGIRIEFFGDEIDRIREFDVLTGNIISELKHVSIFPASHFATSLDKIEGAINEIETELDFRLKELIAEDKLLEAQRLKQRTNFDVEMIREMGYCSGIENYSRIFDGRPAGSPPLTLIDYFPNDFLLFIDESHVTMPQVRAMYGGDRSRKNSLVDYGFRLPSAYDNRPLKFEEFEKKLNQVVFVSATPANYENEHSTVVADQIIRPTGLLDPEIEVRPIKGQIDDLYSEINKTVEKGFRVLVTTLTKRMSEDLTKYLKELNVKVTYLHSDIDTMERMKIIKDLRTGEVDVLIGINLLREGLDIPEVALVAILDADKEGFLRSETSLIQTIGRAARNSESRVIMYADSITRSMDKAISETNRRRKIQTEYNLEHGITPTTVIKDIRDVIEVTKIAEEQEDFKFDEGALDKNSIEKLIEGYTKEMMEAAKNLQFERAAELRDKVEELKSKLTE</sequence>
<name>A0A1I0YA86_9CLOT</name>
<dbReference type="GO" id="GO:0009380">
    <property type="term" value="C:excinuclease repair complex"/>
    <property type="evidence" value="ECO:0007669"/>
    <property type="project" value="InterPro"/>
</dbReference>
<keyword evidence="7 12" id="KW-0067">ATP-binding</keyword>
<dbReference type="Pfam" id="PF12344">
    <property type="entry name" value="UvrB"/>
    <property type="match status" value="1"/>
</dbReference>
<dbReference type="CDD" id="cd17916">
    <property type="entry name" value="DEXHc_UvrB"/>
    <property type="match status" value="1"/>
</dbReference>
<evidence type="ECO:0000313" key="19">
    <source>
        <dbReference type="Proteomes" id="UP000198619"/>
    </source>
</evidence>
<accession>A0A1I0YA86</accession>
<evidence type="ECO:0000256" key="11">
    <source>
        <dbReference type="ARBA" id="ARBA00029504"/>
    </source>
</evidence>
<dbReference type="SUPFAM" id="SSF46600">
    <property type="entry name" value="C-terminal UvrC-binding domain of UvrB"/>
    <property type="match status" value="1"/>
</dbReference>
<keyword evidence="12 13" id="KW-0742">SOS response</keyword>
<dbReference type="InterPro" id="IPR001943">
    <property type="entry name" value="UVR_dom"/>
</dbReference>
<dbReference type="SMART" id="SM00490">
    <property type="entry name" value="HELICc"/>
    <property type="match status" value="1"/>
</dbReference>
<dbReference type="PROSITE" id="PS51192">
    <property type="entry name" value="HELICASE_ATP_BIND_1"/>
    <property type="match status" value="1"/>
</dbReference>
<feature type="domain" description="Helicase ATP-binding" evidence="16">
    <location>
        <begin position="25"/>
        <end position="159"/>
    </location>
</feature>
<dbReference type="NCBIfam" id="NF003673">
    <property type="entry name" value="PRK05298.1"/>
    <property type="match status" value="1"/>
</dbReference>
<evidence type="ECO:0000256" key="3">
    <source>
        <dbReference type="ARBA" id="ARBA00022490"/>
    </source>
</evidence>
<dbReference type="InterPro" id="IPR041471">
    <property type="entry name" value="UvrB_inter"/>
</dbReference>
<dbReference type="Proteomes" id="UP000198619">
    <property type="component" value="Unassembled WGS sequence"/>
</dbReference>
<protein>
    <recommendedName>
        <fullName evidence="11 12">UvrABC system protein B</fullName>
        <shortName evidence="12">Protein UvrB</shortName>
    </recommendedName>
    <alternativeName>
        <fullName evidence="12">Excinuclease ABC subunit B</fullName>
    </alternativeName>
</protein>
<dbReference type="InterPro" id="IPR036876">
    <property type="entry name" value="UVR_dom_sf"/>
</dbReference>
<dbReference type="GO" id="GO:0009381">
    <property type="term" value="F:excinuclease ABC activity"/>
    <property type="evidence" value="ECO:0007669"/>
    <property type="project" value="UniProtKB-UniRule"/>
</dbReference>
<feature type="coiled-coil region" evidence="14">
    <location>
        <begin position="616"/>
        <end position="655"/>
    </location>
</feature>
<evidence type="ECO:0000259" key="16">
    <source>
        <dbReference type="PROSITE" id="PS51192"/>
    </source>
</evidence>
<feature type="domain" description="UVR" evidence="15">
    <location>
        <begin position="620"/>
        <end position="655"/>
    </location>
</feature>
<evidence type="ECO:0000259" key="17">
    <source>
        <dbReference type="PROSITE" id="PS51194"/>
    </source>
</evidence>
<evidence type="ECO:0000256" key="2">
    <source>
        <dbReference type="ARBA" id="ARBA00008533"/>
    </source>
</evidence>
<dbReference type="STRING" id="84698.SAMN04488528_101182"/>
<evidence type="ECO:0000256" key="9">
    <source>
        <dbReference type="ARBA" id="ARBA00023204"/>
    </source>
</evidence>
<dbReference type="Gene3D" id="4.10.860.10">
    <property type="entry name" value="UVR domain"/>
    <property type="match status" value="1"/>
</dbReference>
<organism evidence="18 19">
    <name type="scientific">Clostridium frigidicarnis</name>
    <dbReference type="NCBI Taxonomy" id="84698"/>
    <lineage>
        <taxon>Bacteria</taxon>
        <taxon>Bacillati</taxon>
        <taxon>Bacillota</taxon>
        <taxon>Clostridia</taxon>
        <taxon>Eubacteriales</taxon>
        <taxon>Clostridiaceae</taxon>
        <taxon>Clostridium</taxon>
    </lineage>
</organism>
<evidence type="ECO:0000313" key="18">
    <source>
        <dbReference type="EMBL" id="SFB09103.1"/>
    </source>
</evidence>
<feature type="binding site" evidence="12">
    <location>
        <begin position="38"/>
        <end position="45"/>
    </location>
    <ligand>
        <name>ATP</name>
        <dbReference type="ChEBI" id="CHEBI:30616"/>
    </ligand>
</feature>
<evidence type="ECO:0000256" key="14">
    <source>
        <dbReference type="SAM" id="Coils"/>
    </source>
</evidence>
<keyword evidence="3 12" id="KW-0963">Cytoplasm</keyword>
<dbReference type="PANTHER" id="PTHR24029:SF0">
    <property type="entry name" value="UVRABC SYSTEM PROTEIN B"/>
    <property type="match status" value="1"/>
</dbReference>
<dbReference type="GO" id="GO:0003677">
    <property type="term" value="F:DNA binding"/>
    <property type="evidence" value="ECO:0007669"/>
    <property type="project" value="UniProtKB-UniRule"/>
</dbReference>
<evidence type="ECO:0000256" key="10">
    <source>
        <dbReference type="ARBA" id="ARBA00026033"/>
    </source>
</evidence>
<dbReference type="InterPro" id="IPR001650">
    <property type="entry name" value="Helicase_C-like"/>
</dbReference>
<dbReference type="PROSITE" id="PS51194">
    <property type="entry name" value="HELICASE_CTER"/>
    <property type="match status" value="1"/>
</dbReference>
<dbReference type="PROSITE" id="PS50151">
    <property type="entry name" value="UVR"/>
    <property type="match status" value="1"/>
</dbReference>
<dbReference type="Pfam" id="PF00271">
    <property type="entry name" value="Helicase_C"/>
    <property type="match status" value="1"/>
</dbReference>
<dbReference type="RefSeq" id="WP_090040718.1">
    <property type="nucleotide sequence ID" value="NZ_FOKI01000011.1"/>
</dbReference>
<comment type="function">
    <text evidence="12">The UvrABC repair system catalyzes the recognition and processing of DNA lesions. A damage recognition complex composed of 2 UvrA and 2 UvrB subunits scans DNA for abnormalities. Upon binding of the UvrA(2)B(2) complex to a putative damaged site, the DNA wraps around one UvrB monomer. DNA wrap is dependent on ATP binding by UvrB and probably causes local melting of the DNA helix, facilitating insertion of UvrB beta-hairpin between the DNA strands. Then UvrB probes one DNA strand for the presence of a lesion. If a lesion is found the UvrA subunits dissociate and the UvrB-DNA preincision complex is formed. This complex is subsequently bound by UvrC and the second UvrB is released. If no lesion is found, the DNA wraps around the other UvrB subunit that will check the other stand for damage.</text>
</comment>
<dbReference type="InterPro" id="IPR027417">
    <property type="entry name" value="P-loop_NTPase"/>
</dbReference>
<dbReference type="PANTHER" id="PTHR24029">
    <property type="entry name" value="UVRABC SYSTEM PROTEIN B"/>
    <property type="match status" value="1"/>
</dbReference>
<dbReference type="InterPro" id="IPR024759">
    <property type="entry name" value="UvrB_YAD/RRR_dom"/>
</dbReference>
<dbReference type="HAMAP" id="MF_00204">
    <property type="entry name" value="UvrB"/>
    <property type="match status" value="1"/>
</dbReference>
<keyword evidence="14" id="KW-0175">Coiled coil</keyword>
<comment type="subunit">
    <text evidence="10 12 13">Forms a heterotetramer with UvrA during the search for lesions. Interacts with UvrC in an incision complex.</text>
</comment>
<keyword evidence="6 12" id="KW-0228">DNA excision</keyword>
<dbReference type="SUPFAM" id="SSF52540">
    <property type="entry name" value="P-loop containing nucleoside triphosphate hydrolases"/>
    <property type="match status" value="2"/>
</dbReference>
<proteinExistence type="inferred from homology"/>
<gene>
    <name evidence="12" type="primary">uvrB</name>
    <name evidence="18" type="ORF">SAMN04488528_101182</name>
</gene>
<dbReference type="InterPro" id="IPR004807">
    <property type="entry name" value="UvrB"/>
</dbReference>
<dbReference type="SMART" id="SM00487">
    <property type="entry name" value="DEXDc"/>
    <property type="match status" value="1"/>
</dbReference>
<keyword evidence="5 12" id="KW-0227">DNA damage</keyword>
<dbReference type="EMBL" id="FOKI01000011">
    <property type="protein sequence ID" value="SFB09103.1"/>
    <property type="molecule type" value="Genomic_DNA"/>
</dbReference>
<reference evidence="18 19" key="1">
    <citation type="submission" date="2016-10" db="EMBL/GenBank/DDBJ databases">
        <authorList>
            <person name="de Groot N.N."/>
        </authorList>
    </citation>
    <scope>NUCLEOTIDE SEQUENCE [LARGE SCALE GENOMIC DNA]</scope>
    <source>
        <strain evidence="18 19">DSM 12271</strain>
    </source>
</reference>
<evidence type="ECO:0000259" key="15">
    <source>
        <dbReference type="PROSITE" id="PS50151"/>
    </source>
</evidence>
<dbReference type="Gene3D" id="3.40.50.300">
    <property type="entry name" value="P-loop containing nucleotide triphosphate hydrolases"/>
    <property type="match status" value="3"/>
</dbReference>
<dbReference type="Pfam" id="PF04851">
    <property type="entry name" value="ResIII"/>
    <property type="match status" value="1"/>
</dbReference>
<feature type="short sequence motif" description="Beta-hairpin" evidence="12">
    <location>
        <begin position="91"/>
        <end position="114"/>
    </location>
</feature>
<dbReference type="OrthoDB" id="9806651at2"/>
<evidence type="ECO:0000256" key="6">
    <source>
        <dbReference type="ARBA" id="ARBA00022769"/>
    </source>
</evidence>
<dbReference type="GO" id="GO:0016887">
    <property type="term" value="F:ATP hydrolysis activity"/>
    <property type="evidence" value="ECO:0007669"/>
    <property type="project" value="InterPro"/>
</dbReference>
<feature type="domain" description="Helicase C-terminal" evidence="17">
    <location>
        <begin position="429"/>
        <end position="595"/>
    </location>
</feature>
<evidence type="ECO:0000256" key="5">
    <source>
        <dbReference type="ARBA" id="ARBA00022763"/>
    </source>
</evidence>
<comment type="domain">
    <text evidence="12">The beta-hairpin motif is involved in DNA binding.</text>
</comment>
<dbReference type="InterPro" id="IPR014001">
    <property type="entry name" value="Helicase_ATP-bd"/>
</dbReference>
<evidence type="ECO:0000256" key="4">
    <source>
        <dbReference type="ARBA" id="ARBA00022741"/>
    </source>
</evidence>
<dbReference type="Pfam" id="PF17757">
    <property type="entry name" value="UvrB_inter"/>
    <property type="match status" value="1"/>
</dbReference>
<keyword evidence="8 12" id="KW-0267">Excision nuclease</keyword>